<evidence type="ECO:0000256" key="3">
    <source>
        <dbReference type="ARBA" id="ARBA00023242"/>
    </source>
</evidence>
<dbReference type="AlphaFoldDB" id="A0A9Q1GIA1"/>
<evidence type="ECO:0000256" key="2">
    <source>
        <dbReference type="ARBA" id="ARBA00011022"/>
    </source>
</evidence>
<feature type="compositionally biased region" description="Basic and acidic residues" evidence="4">
    <location>
        <begin position="142"/>
        <end position="154"/>
    </location>
</feature>
<organism evidence="5 6">
    <name type="scientific">Carnegiea gigantea</name>
    <dbReference type="NCBI Taxonomy" id="171969"/>
    <lineage>
        <taxon>Eukaryota</taxon>
        <taxon>Viridiplantae</taxon>
        <taxon>Streptophyta</taxon>
        <taxon>Embryophyta</taxon>
        <taxon>Tracheophyta</taxon>
        <taxon>Spermatophyta</taxon>
        <taxon>Magnoliopsida</taxon>
        <taxon>eudicotyledons</taxon>
        <taxon>Gunneridae</taxon>
        <taxon>Pentapetalae</taxon>
        <taxon>Caryophyllales</taxon>
        <taxon>Cactineae</taxon>
        <taxon>Cactaceae</taxon>
        <taxon>Cactoideae</taxon>
        <taxon>Echinocereeae</taxon>
        <taxon>Carnegiea</taxon>
    </lineage>
</organism>
<dbReference type="GO" id="GO:0000462">
    <property type="term" value="P:maturation of SSU-rRNA from tricistronic rRNA transcript (SSU-rRNA, 5.8S rRNA, LSU-rRNA)"/>
    <property type="evidence" value="ECO:0007669"/>
    <property type="project" value="InterPro"/>
</dbReference>
<dbReference type="GO" id="GO:0030686">
    <property type="term" value="C:90S preribosome"/>
    <property type="evidence" value="ECO:0007669"/>
    <property type="project" value="InterPro"/>
</dbReference>
<dbReference type="Pfam" id="PF15341">
    <property type="entry name" value="SLX9"/>
    <property type="match status" value="1"/>
</dbReference>
<evidence type="ECO:0000256" key="1">
    <source>
        <dbReference type="ARBA" id="ARBA00004604"/>
    </source>
</evidence>
<comment type="subcellular location">
    <subcellularLocation>
        <location evidence="1">Nucleus</location>
        <location evidence="1">Nucleolus</location>
    </subcellularLocation>
</comment>
<dbReference type="PANTHER" id="PTHR31109:SF2">
    <property type="entry name" value="RIBOSOME BIOGENESIS PROTEIN SLX9 HOMOLOG"/>
    <property type="match status" value="1"/>
</dbReference>
<evidence type="ECO:0000313" key="5">
    <source>
        <dbReference type="EMBL" id="KAJ8420508.1"/>
    </source>
</evidence>
<dbReference type="EMBL" id="JAKOGI010003378">
    <property type="protein sequence ID" value="KAJ8420508.1"/>
    <property type="molecule type" value="Genomic_DNA"/>
</dbReference>
<feature type="region of interest" description="Disordered" evidence="4">
    <location>
        <begin position="128"/>
        <end position="173"/>
    </location>
</feature>
<proteinExistence type="inferred from homology"/>
<sequence length="173" mass="19616">MRYCVKKGWRLKEDANLGWDCLAFDVLCLHCLSLLSSYHKLSNNGLLTHIFTPSLFQKNKNARRRQKKLKAYDLSTLTDFLPDLTEEQNPAPPANSEVNCKSRQKLVLKESKQLMTVLGHPVFQSDPLAAIHQHLRSTQPPPEKKPGKKSSVDGKKKKKKKSKSSSAVESMEM</sequence>
<dbReference type="OrthoDB" id="18703at2759"/>
<comment type="similarity">
    <text evidence="2">Belongs to the SLX9 family.</text>
</comment>
<keyword evidence="3" id="KW-0539">Nucleus</keyword>
<gene>
    <name evidence="5" type="ORF">Cgig2_007822</name>
</gene>
<name>A0A9Q1GIA1_9CARY</name>
<protein>
    <submittedName>
        <fullName evidence="5">Uncharacterized protein</fullName>
    </submittedName>
</protein>
<evidence type="ECO:0000313" key="6">
    <source>
        <dbReference type="Proteomes" id="UP001153076"/>
    </source>
</evidence>
<evidence type="ECO:0000256" key="4">
    <source>
        <dbReference type="SAM" id="MobiDB-lite"/>
    </source>
</evidence>
<dbReference type="Proteomes" id="UP001153076">
    <property type="component" value="Unassembled WGS sequence"/>
</dbReference>
<comment type="caution">
    <text evidence="5">The sequence shown here is derived from an EMBL/GenBank/DDBJ whole genome shotgun (WGS) entry which is preliminary data.</text>
</comment>
<dbReference type="GO" id="GO:0005730">
    <property type="term" value="C:nucleolus"/>
    <property type="evidence" value="ECO:0007669"/>
    <property type="project" value="UniProtKB-SubCell"/>
</dbReference>
<dbReference type="GO" id="GO:0030688">
    <property type="term" value="C:preribosome, small subunit precursor"/>
    <property type="evidence" value="ECO:0007669"/>
    <property type="project" value="InterPro"/>
</dbReference>
<dbReference type="InterPro" id="IPR028160">
    <property type="entry name" value="Slx9-like"/>
</dbReference>
<keyword evidence="6" id="KW-1185">Reference proteome</keyword>
<reference evidence="5" key="1">
    <citation type="submission" date="2022-04" db="EMBL/GenBank/DDBJ databases">
        <title>Carnegiea gigantea Genome sequencing and assembly v2.</title>
        <authorList>
            <person name="Copetti D."/>
            <person name="Sanderson M.J."/>
            <person name="Burquez A."/>
            <person name="Wojciechowski M.F."/>
        </authorList>
    </citation>
    <scope>NUCLEOTIDE SEQUENCE</scope>
    <source>
        <strain evidence="5">SGP5-SGP5p</strain>
        <tissue evidence="5">Aerial part</tissue>
    </source>
</reference>
<dbReference type="PANTHER" id="PTHR31109">
    <property type="entry name" value="PROTEIN FAM207A"/>
    <property type="match status" value="1"/>
</dbReference>
<accession>A0A9Q1GIA1</accession>